<sequence length="766" mass="85266">MLYTRVLRWTLLIGSALLFFISFIVADGGAGYQSGHNLYIPIANMFFPFITGKNFAFRIIVELLLGAYVLLALREPKYRPRASMLMWAVGAFVVWLGVATLVSVDPLKSFWSNFERMEGYITVLHLFAYFIIVGAVVAAEKWWDRLFQASITSGALMGVYALLQSVNYFPISSQSGPRADGTFGNATYLAIFMLFNLFLTLFMLVRQRNSTWAQVLYGVALVLQFMGLYFTQTRGAFLGFFGGLVIAAIYIAWQGRGAEWRTLRRASYWGLGVIAVLVVAFFALRTSPIIQNSSDTLSRVASISLEDPTTMARFQIWHMAWQGFTESPKTIVAGWGQENFSYVFNQYYQPQMYNQEQWFDRAHNQFFDWLIVGGLPLFLLYVSLFFIAAWMIWRSELTVPEQAVLFGLLAAFGFNNLTVFNDIMSSVYFFLILAFVHSYSKKTPARWMSWTKPLSDHSMAVAAPLVVIATLFVVWTVNVPGIARAQSLLKALVPQVLVADGNGGYTQQAKTAAMELQDFKDALTPGPWPGTPLGHQEVVEQLLQYTSGMAASTSVDPSVKQDTFNLAKSSIDALMQQRVNDARLEVFAGAFLGAFGQYADAQKILTQALVDSPNKQQIMFELGVSYLNAGDAQNALATLKKAFEAAPAFDTARSLYAAALIQTNNKAAADALLMEGFGSVIVDDARVLQVYVQTKQYDRVIATWQMRIKKDPQNLQYQVGLAAAYYSAGDKTNAIAALKRAEQIQPSLAAQIQELIVQIQNGTLPQ</sequence>
<feature type="transmembrane region" description="Helical" evidence="6">
    <location>
        <begin position="119"/>
        <end position="139"/>
    </location>
</feature>
<evidence type="ECO:0000256" key="1">
    <source>
        <dbReference type="ARBA" id="ARBA00004141"/>
    </source>
</evidence>
<evidence type="ECO:0000256" key="2">
    <source>
        <dbReference type="ARBA" id="ARBA00022692"/>
    </source>
</evidence>
<dbReference type="PROSITE" id="PS50005">
    <property type="entry name" value="TPR"/>
    <property type="match status" value="1"/>
</dbReference>
<keyword evidence="2 6" id="KW-0812">Transmembrane</keyword>
<dbReference type="AlphaFoldDB" id="A0A1F4Y1Y3"/>
<feature type="transmembrane region" description="Helical" evidence="6">
    <location>
        <begin position="212"/>
        <end position="230"/>
    </location>
</feature>
<feature type="transmembrane region" description="Helical" evidence="6">
    <location>
        <begin position="55"/>
        <end position="73"/>
    </location>
</feature>
<feature type="transmembrane region" description="Helical" evidence="6">
    <location>
        <begin position="236"/>
        <end position="253"/>
    </location>
</feature>
<keyword evidence="4 6" id="KW-0472">Membrane</keyword>
<dbReference type="PANTHER" id="PTHR37422:SF13">
    <property type="entry name" value="LIPOPOLYSACCHARIDE BIOSYNTHESIS PROTEIN PA4999-RELATED"/>
    <property type="match status" value="1"/>
</dbReference>
<name>A0A1F4Y1Y3_9BACT</name>
<feature type="transmembrane region" description="Helical" evidence="6">
    <location>
        <begin position="369"/>
        <end position="392"/>
    </location>
</feature>
<evidence type="ECO:0000313" key="9">
    <source>
        <dbReference type="Proteomes" id="UP000176568"/>
    </source>
</evidence>
<evidence type="ECO:0000256" key="3">
    <source>
        <dbReference type="ARBA" id="ARBA00022989"/>
    </source>
</evidence>
<feature type="repeat" description="TPR" evidence="5">
    <location>
        <begin position="616"/>
        <end position="649"/>
    </location>
</feature>
<comment type="caution">
    <text evidence="8">The sequence shown here is derived from an EMBL/GenBank/DDBJ whole genome shotgun (WGS) entry which is preliminary data.</text>
</comment>
<dbReference type="SMART" id="SM00028">
    <property type="entry name" value="TPR"/>
    <property type="match status" value="2"/>
</dbReference>
<keyword evidence="5" id="KW-0802">TPR repeat</keyword>
<feature type="domain" description="O-antigen ligase-related" evidence="7">
    <location>
        <begin position="220"/>
        <end position="382"/>
    </location>
</feature>
<evidence type="ECO:0000259" key="7">
    <source>
        <dbReference type="Pfam" id="PF04932"/>
    </source>
</evidence>
<dbReference type="InterPro" id="IPR007016">
    <property type="entry name" value="O-antigen_ligase-rel_domated"/>
</dbReference>
<dbReference type="Pfam" id="PF04932">
    <property type="entry name" value="Wzy_C"/>
    <property type="match status" value="1"/>
</dbReference>
<dbReference type="SUPFAM" id="SSF48452">
    <property type="entry name" value="TPR-like"/>
    <property type="match status" value="1"/>
</dbReference>
<dbReference type="InterPro" id="IPR011990">
    <property type="entry name" value="TPR-like_helical_dom_sf"/>
</dbReference>
<feature type="transmembrane region" description="Helical" evidence="6">
    <location>
        <begin position="85"/>
        <end position="104"/>
    </location>
</feature>
<evidence type="ECO:0000256" key="5">
    <source>
        <dbReference type="PROSITE-ProRule" id="PRU00339"/>
    </source>
</evidence>
<accession>A0A1F4Y1Y3</accession>
<organism evidence="8 9">
    <name type="scientific">Candidatus Adlerbacteria bacterium RIFOXYC1_FULL_48_26</name>
    <dbReference type="NCBI Taxonomy" id="1797247"/>
    <lineage>
        <taxon>Bacteria</taxon>
        <taxon>Candidatus Adleribacteriota</taxon>
    </lineage>
</organism>
<evidence type="ECO:0000256" key="6">
    <source>
        <dbReference type="SAM" id="Phobius"/>
    </source>
</evidence>
<dbReference type="InterPro" id="IPR019734">
    <property type="entry name" value="TPR_rpt"/>
</dbReference>
<comment type="subcellular location">
    <subcellularLocation>
        <location evidence="1">Membrane</location>
        <topology evidence="1">Multi-pass membrane protein</topology>
    </subcellularLocation>
</comment>
<protein>
    <recommendedName>
        <fullName evidence="7">O-antigen ligase-related domain-containing protein</fullName>
    </recommendedName>
</protein>
<evidence type="ECO:0000313" key="8">
    <source>
        <dbReference type="EMBL" id="OGC87952.1"/>
    </source>
</evidence>
<dbReference type="STRING" id="1797247.A2419_02325"/>
<dbReference type="InterPro" id="IPR051533">
    <property type="entry name" value="WaaL-like"/>
</dbReference>
<feature type="transmembrane region" description="Helical" evidence="6">
    <location>
        <begin position="186"/>
        <end position="205"/>
    </location>
</feature>
<gene>
    <name evidence="8" type="ORF">A2419_02325</name>
</gene>
<dbReference type="Proteomes" id="UP000176568">
    <property type="component" value="Unassembled WGS sequence"/>
</dbReference>
<feature type="transmembrane region" description="Helical" evidence="6">
    <location>
        <begin position="265"/>
        <end position="284"/>
    </location>
</feature>
<reference evidence="8 9" key="1">
    <citation type="journal article" date="2016" name="Nat. Commun.">
        <title>Thousands of microbial genomes shed light on interconnected biogeochemical processes in an aquifer system.</title>
        <authorList>
            <person name="Anantharaman K."/>
            <person name="Brown C.T."/>
            <person name="Hug L.A."/>
            <person name="Sharon I."/>
            <person name="Castelle C.J."/>
            <person name="Probst A.J."/>
            <person name="Thomas B.C."/>
            <person name="Singh A."/>
            <person name="Wilkins M.J."/>
            <person name="Karaoz U."/>
            <person name="Brodie E.L."/>
            <person name="Williams K.H."/>
            <person name="Hubbard S.S."/>
            <person name="Banfield J.F."/>
        </authorList>
    </citation>
    <scope>NUCLEOTIDE SEQUENCE [LARGE SCALE GENOMIC DNA]</scope>
</reference>
<proteinExistence type="predicted"/>
<feature type="transmembrane region" description="Helical" evidence="6">
    <location>
        <begin position="457"/>
        <end position="477"/>
    </location>
</feature>
<feature type="transmembrane region" description="Helical" evidence="6">
    <location>
        <begin position="146"/>
        <end position="166"/>
    </location>
</feature>
<dbReference type="Pfam" id="PF13432">
    <property type="entry name" value="TPR_16"/>
    <property type="match status" value="2"/>
</dbReference>
<evidence type="ECO:0000256" key="4">
    <source>
        <dbReference type="ARBA" id="ARBA00023136"/>
    </source>
</evidence>
<feature type="transmembrane region" description="Helical" evidence="6">
    <location>
        <begin position="404"/>
        <end position="437"/>
    </location>
</feature>
<dbReference type="EMBL" id="MEXB01000015">
    <property type="protein sequence ID" value="OGC87952.1"/>
    <property type="molecule type" value="Genomic_DNA"/>
</dbReference>
<keyword evidence="3 6" id="KW-1133">Transmembrane helix</keyword>
<dbReference type="GO" id="GO:0016020">
    <property type="term" value="C:membrane"/>
    <property type="evidence" value="ECO:0007669"/>
    <property type="project" value="UniProtKB-SubCell"/>
</dbReference>
<dbReference type="Gene3D" id="1.25.40.10">
    <property type="entry name" value="Tetratricopeptide repeat domain"/>
    <property type="match status" value="2"/>
</dbReference>
<dbReference type="PANTHER" id="PTHR37422">
    <property type="entry name" value="TEICHURONIC ACID BIOSYNTHESIS PROTEIN TUAE"/>
    <property type="match status" value="1"/>
</dbReference>